<organism evidence="6 9">
    <name type="scientific">Pseudomonas delhiensis</name>
    <dbReference type="NCBI Taxonomy" id="366289"/>
    <lineage>
        <taxon>Bacteria</taxon>
        <taxon>Pseudomonadati</taxon>
        <taxon>Pseudomonadota</taxon>
        <taxon>Gammaproteobacteria</taxon>
        <taxon>Pseudomonadales</taxon>
        <taxon>Pseudomonadaceae</taxon>
        <taxon>Pseudomonas</taxon>
    </lineage>
</organism>
<dbReference type="AlphaFoldDB" id="A0A239LQD4"/>
<dbReference type="Proteomes" id="UP000199693">
    <property type="component" value="Unassembled WGS sequence"/>
</dbReference>
<dbReference type="PROSITE" id="PS51891">
    <property type="entry name" value="CENP_V_GFA"/>
    <property type="match status" value="1"/>
</dbReference>
<evidence type="ECO:0000313" key="6">
    <source>
        <dbReference type="EMBL" id="SDJ92379.1"/>
    </source>
</evidence>
<dbReference type="GO" id="GO:0046872">
    <property type="term" value="F:metal ion binding"/>
    <property type="evidence" value="ECO:0007669"/>
    <property type="project" value="UniProtKB-KW"/>
</dbReference>
<dbReference type="PANTHER" id="PTHR33337:SF40">
    <property type="entry name" value="CENP-V_GFA DOMAIN-CONTAINING PROTEIN-RELATED"/>
    <property type="match status" value="1"/>
</dbReference>
<evidence type="ECO:0000313" key="8">
    <source>
        <dbReference type="Proteomes" id="UP000198309"/>
    </source>
</evidence>
<keyword evidence="8" id="KW-1185">Reference proteome</keyword>
<gene>
    <name evidence="6" type="ORF">SAMN05216189_102533</name>
    <name evidence="7" type="ORF">SAMN06295949_12178</name>
</gene>
<dbReference type="EMBL" id="FZPC01000021">
    <property type="protein sequence ID" value="SNT32490.1"/>
    <property type="molecule type" value="Genomic_DNA"/>
</dbReference>
<evidence type="ECO:0000256" key="3">
    <source>
        <dbReference type="ARBA" id="ARBA00022833"/>
    </source>
</evidence>
<evidence type="ECO:0000313" key="7">
    <source>
        <dbReference type="EMBL" id="SNT32490.1"/>
    </source>
</evidence>
<dbReference type="GO" id="GO:0016846">
    <property type="term" value="F:carbon-sulfur lyase activity"/>
    <property type="evidence" value="ECO:0007669"/>
    <property type="project" value="InterPro"/>
</dbReference>
<dbReference type="RefSeq" id="WP_089393080.1">
    <property type="nucleotide sequence ID" value="NZ_FNEC01000025.1"/>
</dbReference>
<dbReference type="Gene3D" id="3.90.1590.10">
    <property type="entry name" value="glutathione-dependent formaldehyde- activating enzyme (gfa)"/>
    <property type="match status" value="1"/>
</dbReference>
<keyword evidence="4" id="KW-0456">Lyase</keyword>
<dbReference type="PANTHER" id="PTHR33337">
    <property type="entry name" value="GFA DOMAIN-CONTAINING PROTEIN"/>
    <property type="match status" value="1"/>
</dbReference>
<dbReference type="GO" id="GO:0016787">
    <property type="term" value="F:hydrolase activity"/>
    <property type="evidence" value="ECO:0007669"/>
    <property type="project" value="UniProtKB-KW"/>
</dbReference>
<dbReference type="Proteomes" id="UP000198309">
    <property type="component" value="Unassembled WGS sequence"/>
</dbReference>
<keyword evidence="6" id="KW-0378">Hydrolase</keyword>
<evidence type="ECO:0000256" key="4">
    <source>
        <dbReference type="ARBA" id="ARBA00023239"/>
    </source>
</evidence>
<evidence type="ECO:0000259" key="5">
    <source>
        <dbReference type="PROSITE" id="PS51891"/>
    </source>
</evidence>
<evidence type="ECO:0000256" key="1">
    <source>
        <dbReference type="ARBA" id="ARBA00005495"/>
    </source>
</evidence>
<keyword evidence="2" id="KW-0479">Metal-binding</keyword>
<protein>
    <submittedName>
        <fullName evidence="6">ADP-ribosyl-[dinitrogen reductase] hydrolase</fullName>
    </submittedName>
    <submittedName>
        <fullName evidence="7">Uncharacterized conserved protein</fullName>
    </submittedName>
</protein>
<name>A0A239LQD4_9PSED</name>
<proteinExistence type="inferred from homology"/>
<dbReference type="InterPro" id="IPR006913">
    <property type="entry name" value="CENP-V/GFA"/>
</dbReference>
<dbReference type="InterPro" id="IPR011057">
    <property type="entry name" value="Mss4-like_sf"/>
</dbReference>
<evidence type="ECO:0000313" key="9">
    <source>
        <dbReference type="Proteomes" id="UP000199693"/>
    </source>
</evidence>
<dbReference type="Pfam" id="PF04828">
    <property type="entry name" value="GFA"/>
    <property type="match status" value="1"/>
</dbReference>
<comment type="similarity">
    <text evidence="1">Belongs to the Gfa family.</text>
</comment>
<reference evidence="6 9" key="1">
    <citation type="submission" date="2016-10" db="EMBL/GenBank/DDBJ databases">
        <authorList>
            <person name="de Groot N.N."/>
        </authorList>
    </citation>
    <scope>NUCLEOTIDE SEQUENCE [LARGE SCALE GENOMIC DNA]</scope>
    <source>
        <strain evidence="6 9">CCM 7361</strain>
    </source>
</reference>
<keyword evidence="3" id="KW-0862">Zinc</keyword>
<evidence type="ECO:0000256" key="2">
    <source>
        <dbReference type="ARBA" id="ARBA00022723"/>
    </source>
</evidence>
<dbReference type="EMBL" id="FNEC01000025">
    <property type="protein sequence ID" value="SDJ92379.1"/>
    <property type="molecule type" value="Genomic_DNA"/>
</dbReference>
<dbReference type="SUPFAM" id="SSF51316">
    <property type="entry name" value="Mss4-like"/>
    <property type="match status" value="1"/>
</dbReference>
<feature type="domain" description="CENP-V/GFA" evidence="5">
    <location>
        <begin position="3"/>
        <end position="107"/>
    </location>
</feature>
<reference evidence="7 8" key="2">
    <citation type="submission" date="2017-06" db="EMBL/GenBank/DDBJ databases">
        <authorList>
            <person name="Varghese N."/>
            <person name="Submissions S."/>
        </authorList>
    </citation>
    <scope>NUCLEOTIDE SEQUENCE [LARGE SCALE GENOMIC DNA]</scope>
    <source>
        <strain evidence="7 8">RLD-1</strain>
    </source>
</reference>
<sequence>MSLKGSCLCGAIGYEVDGLDMPIAHCHCRTCQKAHAAAYATTAGVLREHFRWTRGEELVAAYESSPGKLRRFCPRCGSQLVAERAGQPHVILRVGTLDDDPGAQPARHIWTSHDRPWLTDSAEVPAYPEWNPERQG</sequence>
<accession>A0A239LQD4</accession>